<evidence type="ECO:0000313" key="1">
    <source>
        <dbReference type="EMBL" id="ATL90486.1"/>
    </source>
</evidence>
<organism evidence="1 2">
    <name type="scientific">Faecalibacterium prausnitzii</name>
    <dbReference type="NCBI Taxonomy" id="853"/>
    <lineage>
        <taxon>Bacteria</taxon>
        <taxon>Bacillati</taxon>
        <taxon>Bacillota</taxon>
        <taxon>Clostridia</taxon>
        <taxon>Eubacteriales</taxon>
        <taxon>Oscillospiraceae</taxon>
        <taxon>Faecalibacterium</taxon>
    </lineage>
</organism>
<sequence>MVVCGNIAGIIIEKFTRRKSADAKDFICGAEFTIGITALKNDRKSVERLRGAHEVEAVWNRVAGNINQFITI</sequence>
<dbReference type="EMBL" id="CP023819">
    <property type="protein sequence ID" value="ATL90486.1"/>
    <property type="molecule type" value="Genomic_DNA"/>
</dbReference>
<proteinExistence type="predicted"/>
<name>A0A291TBG1_9FIRM</name>
<dbReference type="Proteomes" id="UP000223709">
    <property type="component" value="Chromosome"/>
</dbReference>
<gene>
    <name evidence="1" type="ORF">CRH10_09340</name>
</gene>
<accession>A0A291TBG1</accession>
<protein>
    <submittedName>
        <fullName evidence="1">Uncharacterized protein</fullName>
    </submittedName>
</protein>
<dbReference type="AlphaFoldDB" id="A0A291TBG1"/>
<evidence type="ECO:0000313" key="2">
    <source>
        <dbReference type="Proteomes" id="UP000223709"/>
    </source>
</evidence>
<reference evidence="1 2" key="1">
    <citation type="submission" date="2017-10" db="EMBL/GenBank/DDBJ databases">
        <title>Complete Genome Sequence of Faecalibacterium prausnitzii isolated from the gut of healthy adult Indian.</title>
        <authorList>
            <person name="Bag S."/>
            <person name="Ghosh T.S."/>
            <person name="Das B."/>
        </authorList>
    </citation>
    <scope>NUCLEOTIDE SEQUENCE [LARGE SCALE GENOMIC DNA]</scope>
    <source>
        <strain evidence="1 2">Indica</strain>
    </source>
</reference>